<dbReference type="InParanoid" id="A0A1Y2EA47"/>
<comment type="caution">
    <text evidence="4">The sequence shown here is derived from an EMBL/GenBank/DDBJ whole genome shotgun (WGS) entry which is preliminary data.</text>
</comment>
<proteinExistence type="predicted"/>
<organism evidence="4 5">
    <name type="scientific">Pseudomassariella vexata</name>
    <dbReference type="NCBI Taxonomy" id="1141098"/>
    <lineage>
        <taxon>Eukaryota</taxon>
        <taxon>Fungi</taxon>
        <taxon>Dikarya</taxon>
        <taxon>Ascomycota</taxon>
        <taxon>Pezizomycotina</taxon>
        <taxon>Sordariomycetes</taxon>
        <taxon>Xylariomycetidae</taxon>
        <taxon>Amphisphaeriales</taxon>
        <taxon>Pseudomassariaceae</taxon>
        <taxon>Pseudomassariella</taxon>
    </lineage>
</organism>
<dbReference type="STRING" id="1141098.A0A1Y2EA47"/>
<gene>
    <name evidence="4" type="ORF">BCR38DRAFT_163791</name>
</gene>
<dbReference type="Proteomes" id="UP000193689">
    <property type="component" value="Unassembled WGS sequence"/>
</dbReference>
<sequence length="593" mass="65500">MFNVRLLFIILASLISQVAASDEFSPSYDAYNSASYGARPDNIFHSTDIVAPLLQINTWNHDAVSTAGSHIFLRHDGEKSSPLILNAGDLSVVYVNRSYEAVFDLRVQQSRGQNYLTFYAGPIVDGHGNGYGLVLNEAYELVHMVSAQNLSVHSDLHEFQLTGHGTALVTAYEKVKKDLKPWRGSKYGYIVDSVFQEIDLETNELLFMWRASDHIDLADSYQKVGQDWDFFHINSITKTTAGNYLISARHMHSIYLISGTTGDILWTLGGKKNDFIEPNRGIESGFSNDALAFAWQHHARFFHGNESELTFFDNHVLVTTVGCKQDCSRGVHVALDTSDQKTVTLLQEYLHPQSLQAQSQGSVQPLEGGNVFVGWGRSPSFTEHDAQGNAVLDVQFAPWHSKGIDSLDNYRAYKMDWTGQPKWPPSVAAVKDHKDNSKVYVSWNGATEVREWVLLASESRYDLNGFKKVVARVPKSGFETSFDLGPNMKEKFARVAALDVEGMILGSTGIVQISTGRVSESNTEITSVVQTEAEAAESQSEDDDEDKYDDHGSSSVATTMDADIPGAILFPKGVHIALGLVMIVGLVLVTVLS</sequence>
<reference evidence="4 5" key="1">
    <citation type="submission" date="2016-07" db="EMBL/GenBank/DDBJ databases">
        <title>Pervasive Adenine N6-methylation of Active Genes in Fungi.</title>
        <authorList>
            <consortium name="DOE Joint Genome Institute"/>
            <person name="Mondo S.J."/>
            <person name="Dannebaum R.O."/>
            <person name="Kuo R.C."/>
            <person name="Labutti K."/>
            <person name="Haridas S."/>
            <person name="Kuo A."/>
            <person name="Salamov A."/>
            <person name="Ahrendt S.R."/>
            <person name="Lipzen A."/>
            <person name="Sullivan W."/>
            <person name="Andreopoulos W.B."/>
            <person name="Clum A."/>
            <person name="Lindquist E."/>
            <person name="Daum C."/>
            <person name="Ramamoorthy G.K."/>
            <person name="Gryganskyi A."/>
            <person name="Culley D."/>
            <person name="Magnuson J.K."/>
            <person name="James T.Y."/>
            <person name="O'Malley M.A."/>
            <person name="Stajich J.E."/>
            <person name="Spatafora J.W."/>
            <person name="Visel A."/>
            <person name="Grigoriev I.V."/>
        </authorList>
    </citation>
    <scope>NUCLEOTIDE SEQUENCE [LARGE SCALE GENOMIC DNA]</scope>
    <source>
        <strain evidence="4 5">CBS 129021</strain>
    </source>
</reference>
<dbReference type="PANTHER" id="PTHR35340">
    <property type="entry name" value="PQQ ENZYME REPEAT PROTEIN-RELATED"/>
    <property type="match status" value="1"/>
</dbReference>
<evidence type="ECO:0000256" key="1">
    <source>
        <dbReference type="SAM" id="MobiDB-lite"/>
    </source>
</evidence>
<dbReference type="Pfam" id="PF14269">
    <property type="entry name" value="Arylsulfotran_2"/>
    <property type="match status" value="1"/>
</dbReference>
<evidence type="ECO:0000313" key="4">
    <source>
        <dbReference type="EMBL" id="ORY67735.1"/>
    </source>
</evidence>
<dbReference type="InterPro" id="IPR053143">
    <property type="entry name" value="Arylsulfate_ST"/>
</dbReference>
<feature type="signal peptide" evidence="3">
    <location>
        <begin position="1"/>
        <end position="20"/>
    </location>
</feature>
<feature type="region of interest" description="Disordered" evidence="1">
    <location>
        <begin position="532"/>
        <end position="556"/>
    </location>
</feature>
<keyword evidence="2" id="KW-0812">Transmembrane</keyword>
<dbReference type="PANTHER" id="PTHR35340:SF5">
    <property type="entry name" value="ASST-DOMAIN-CONTAINING PROTEIN"/>
    <property type="match status" value="1"/>
</dbReference>
<dbReference type="InterPro" id="IPR039535">
    <property type="entry name" value="ASST-like"/>
</dbReference>
<dbReference type="OrthoDB" id="5427350at2759"/>
<evidence type="ECO:0000256" key="3">
    <source>
        <dbReference type="SAM" id="SignalP"/>
    </source>
</evidence>
<name>A0A1Y2EA47_9PEZI</name>
<dbReference type="RefSeq" id="XP_040718359.1">
    <property type="nucleotide sequence ID" value="XM_040853799.1"/>
</dbReference>
<accession>A0A1Y2EA47</accession>
<evidence type="ECO:0000256" key="2">
    <source>
        <dbReference type="SAM" id="Phobius"/>
    </source>
</evidence>
<feature type="transmembrane region" description="Helical" evidence="2">
    <location>
        <begin position="573"/>
        <end position="592"/>
    </location>
</feature>
<dbReference type="AlphaFoldDB" id="A0A1Y2EA47"/>
<keyword evidence="2" id="KW-1133">Transmembrane helix</keyword>
<keyword evidence="2" id="KW-0472">Membrane</keyword>
<feature type="chain" id="PRO_5012960235" evidence="3">
    <location>
        <begin position="21"/>
        <end position="593"/>
    </location>
</feature>
<evidence type="ECO:0000313" key="5">
    <source>
        <dbReference type="Proteomes" id="UP000193689"/>
    </source>
</evidence>
<dbReference type="EMBL" id="MCFJ01000004">
    <property type="protein sequence ID" value="ORY67735.1"/>
    <property type="molecule type" value="Genomic_DNA"/>
</dbReference>
<dbReference type="GeneID" id="63770011"/>
<keyword evidence="5" id="KW-1185">Reference proteome</keyword>
<keyword evidence="3" id="KW-0732">Signal</keyword>
<protein>
    <submittedName>
        <fullName evidence="4">ASST-domain-containing protein</fullName>
    </submittedName>
</protein>